<dbReference type="PANTHER" id="PTHR15688">
    <property type="entry name" value="KINETOCHORE-ASSOCIATED PROTEIN 1"/>
    <property type="match status" value="1"/>
</dbReference>
<dbReference type="InterPro" id="IPR019527">
    <property type="entry name" value="RZZ-complex_KNTC1/ROD_C"/>
</dbReference>
<dbReference type="InterPro" id="IPR055404">
    <property type="entry name" value="ARM_KNTC1_2nd"/>
</dbReference>
<feature type="domain" description="RZZ complex subunit KNTC1/ROD C-terminal" evidence="1">
    <location>
        <begin position="1494"/>
        <end position="1985"/>
    </location>
</feature>
<dbReference type="Proteomes" id="UP000325440">
    <property type="component" value="Unassembled WGS sequence"/>
</dbReference>
<dbReference type="GO" id="GO:0000070">
    <property type="term" value="P:mitotic sister chromatid segregation"/>
    <property type="evidence" value="ECO:0007669"/>
    <property type="project" value="TreeGrafter"/>
</dbReference>
<feature type="domain" description="KNTC1 N-terminal" evidence="2">
    <location>
        <begin position="35"/>
        <end position="346"/>
    </location>
</feature>
<dbReference type="Pfam" id="PF24506">
    <property type="entry name" value="KNTC1_N"/>
    <property type="match status" value="1"/>
</dbReference>
<dbReference type="SUPFAM" id="SSF50978">
    <property type="entry name" value="WD40 repeat-like"/>
    <property type="match status" value="1"/>
</dbReference>
<dbReference type="InterPro" id="IPR036322">
    <property type="entry name" value="WD40_repeat_dom_sf"/>
</dbReference>
<proteinExistence type="predicted"/>
<dbReference type="Pfam" id="PF24516">
    <property type="entry name" value="ARM_KNTC1_2nd"/>
    <property type="match status" value="1"/>
</dbReference>
<accession>A0A5E4M242</accession>
<dbReference type="Pfam" id="PF10493">
    <property type="entry name" value="Rod_C"/>
    <property type="match status" value="1"/>
</dbReference>
<evidence type="ECO:0000259" key="5">
    <source>
        <dbReference type="Pfam" id="PF24520"/>
    </source>
</evidence>
<dbReference type="InterPro" id="IPR052802">
    <property type="entry name" value="KNTC1"/>
</dbReference>
<sequence length="1993" mass="230216">MWSDITIGYSTADETINFGTRAVVIGDSRIFETTTLATIKKKCNTKYETKEELKIIALCRPDLMYISSGQSFASFNTDVTNIIQTFEFPNQIVDVKISNDGCYLIVLLYDWTIYCCSFNNPQILFVKKVLKNPRCMPSEMEVPVGIFFSNKENCFHITVVTSSGFINKFICNDIMELTNHGNDLKSLEDLITLNTYDIHENVKAVCGMVDDILIAGDSICLYEGENMRSKEFLFPDNCKVKKLVFTHDKSFIICLTDSKTVLLICAFTFIPVKEWNEVPISDFTIMQEMDTMSIVLLTDEKQPSLLLVSMPDFIVTLKYPTSPLTYLIDYPSTSDGLLYLEAHGDEDINTFHIKIISEVQPDLRLARMLRRGKYDEARNFAAVFNLDPQMVYKEQVKGLMGKLDIWQPGTKGIEEIFDEMINYLDKIKDYMFVGNCALNTIVPNFTLYRKLLRYALLRVKSSPQTLQDKSIFLLDQLQSTLHKFDTFCLLYDDSDSITTWSIENTELWLRFYKQNENLICLDLIQKNKLNDALIVWSRHIADIKKCINEDFIIEYFSSIPFSVDIDELKLWTMSFASTTLFMFYDETVDSMVSYVDSKIRWNELYFELEWINPSLEICRYFLNIINQIVASPLCLSISRPPASQEKLILLIKYLTELKELNDNFGIKISLDDYALSHEDNNYLELSFLMLDQIQLNQFPSFISMFWSTFTLQRFLNSDDILSAYIKNVVSQVDCWWSWEEKAILLLNFISNKEIKSDSVLSILKAASIPWSEHMIKLCDETLQTDLNTTTLKDIEEVKSLLTSKLILKSYNLSFTNITPSIIIIAVQNICAQNRSSVLEDLVKLISTQSEAVQQEAYEIYLQRLIEFGLTDKAIESLTNSQIIPSSMVQRICTTIWITYNSLRNQPLFIEEASNYFIILKCLAKSLTIDIRPECQRTTNILINIYYLKNEFQIECALSEYNYEEKLLIKCVKLILKDEYFNNNKSTVIQAKLSRLSNLLFESFENVIIQFVKESALQNNYKNLCIYGQFINTFEIISPQHAIKLLGLGELLVSRYDPISQAEFKIHLWTLIRHISQLATINIQSNLLTRAVELRQWVEPFYLTCEGVMNNDTIDLGLAYSWRNAIIDKNSVHTELYRQFELYSSFLNLYNSESSLHCYKKMEIKDSFENTTSPDTIMSALEYFQGQNLIGLHITVTQVMCLYRTILQNQQTLELELTNKGNDLIRNNVRQILKSVIYSRNVDMDLGLGLLNTLKPYDAVNWLEVALNNVGMNYQKLTNITDLGLVYVRLNHDTAGSLFETLQSTKNKCIWGKKLMKYGFAFKDAFYSSELDQRHLLQKIIRAPDITLNVLVDYCKDTNFDLQQTIKLFLESCLTQWEPYTPDEKEEKTFDWIVKIIEAKDTLLKKCEDIFNIITDTTDILDYLWNYVWDQVNIYNYEVFLVIVSLIEKYETNSGLKFNVQKEILLFLIQYKRISVPEEHEQEIWFAMFQESPSLPPISKYRLPYVPLTNKKRKFGQRELHVWKIIKPELTFSTYNKWFSIIEAIGMDKDTLCIFTVKNMINEVAIKNKNTTEWYLHMRLESLLKDIQIVLSNVKNLEVVAASLYFVVNSLPLGADQLAAAKICHSQAQEWVKLENSENAKSGITKVITKYVLTTTKHILHMYGFGKPNYLQLALQPNELIRELYNDPIILKRHTGEIKSFPDINGAVDAIVEVHGKGGLALKVDLLKEWLQPSSLGSLSSPNKSSIMSITSSFYGIQENPTISEGVLRACYILENDTPAYNLHNFLICQAYNEDDSDSMCPTSVRLKALQCLCLAKTKNIEEITCRTKEMMKNNLVELSIITELETLGIDFSPVKYRGCDKSKLVQSLLSRRSLSATKLASHLFVLYSDAMNPSAWDKLLTGLISFTIINELEKVLIHLMDKWHQLTFEIVEKAWNVLINSSFNSAKDSYEVIRCVKLVFSCPVIASVDLKQIIKHCEQYQLDHYVEKLKHLS</sequence>
<feature type="domain" description="KNTC1 third ARM-repeats" evidence="3">
    <location>
        <begin position="1226"/>
        <end position="1443"/>
    </location>
</feature>
<dbReference type="InterPro" id="IPR055405">
    <property type="entry name" value="ARM_KNTC1_3rd"/>
</dbReference>
<evidence type="ECO:0000313" key="6">
    <source>
        <dbReference type="EMBL" id="VVC25676.1"/>
    </source>
</evidence>
<dbReference type="Pfam" id="PF24520">
    <property type="entry name" value="ARM_KNTC1_1st"/>
    <property type="match status" value="1"/>
</dbReference>
<evidence type="ECO:0000259" key="1">
    <source>
        <dbReference type="Pfam" id="PF10493"/>
    </source>
</evidence>
<dbReference type="InterPro" id="IPR055402">
    <property type="entry name" value="KNTC1_N"/>
</dbReference>
<evidence type="ECO:0000259" key="2">
    <source>
        <dbReference type="Pfam" id="PF24506"/>
    </source>
</evidence>
<dbReference type="InterPro" id="IPR055403">
    <property type="entry name" value="ARM_KNTC1_1st"/>
</dbReference>
<name>A0A5E4M242_9HEMI</name>
<dbReference type="GO" id="GO:0007094">
    <property type="term" value="P:mitotic spindle assembly checkpoint signaling"/>
    <property type="evidence" value="ECO:0007669"/>
    <property type="project" value="TreeGrafter"/>
</dbReference>
<feature type="domain" description="KNTC1 second ARM-repeats" evidence="4">
    <location>
        <begin position="719"/>
        <end position="877"/>
    </location>
</feature>
<dbReference type="GO" id="GO:0005737">
    <property type="term" value="C:cytoplasm"/>
    <property type="evidence" value="ECO:0007669"/>
    <property type="project" value="TreeGrafter"/>
</dbReference>
<organism evidence="6 7">
    <name type="scientific">Cinara cedri</name>
    <dbReference type="NCBI Taxonomy" id="506608"/>
    <lineage>
        <taxon>Eukaryota</taxon>
        <taxon>Metazoa</taxon>
        <taxon>Ecdysozoa</taxon>
        <taxon>Arthropoda</taxon>
        <taxon>Hexapoda</taxon>
        <taxon>Insecta</taxon>
        <taxon>Pterygota</taxon>
        <taxon>Neoptera</taxon>
        <taxon>Paraneoptera</taxon>
        <taxon>Hemiptera</taxon>
        <taxon>Sternorrhyncha</taxon>
        <taxon>Aphidomorpha</taxon>
        <taxon>Aphidoidea</taxon>
        <taxon>Aphididae</taxon>
        <taxon>Lachninae</taxon>
        <taxon>Cinara</taxon>
    </lineage>
</organism>
<keyword evidence="7" id="KW-1185">Reference proteome</keyword>
<dbReference type="EMBL" id="CABPRJ010000017">
    <property type="protein sequence ID" value="VVC25676.1"/>
    <property type="molecule type" value="Genomic_DNA"/>
</dbReference>
<feature type="domain" description="KNTC1 first ARM-repeats" evidence="5">
    <location>
        <begin position="367"/>
        <end position="615"/>
    </location>
</feature>
<dbReference type="GO" id="GO:1903394">
    <property type="term" value="P:protein localization to kinetochore involved in kinetochore assembly"/>
    <property type="evidence" value="ECO:0007669"/>
    <property type="project" value="TreeGrafter"/>
</dbReference>
<dbReference type="OrthoDB" id="343783at2759"/>
<dbReference type="GO" id="GO:0031267">
    <property type="term" value="F:small GTPase binding"/>
    <property type="evidence" value="ECO:0007669"/>
    <property type="project" value="TreeGrafter"/>
</dbReference>
<dbReference type="Pfam" id="PF24515">
    <property type="entry name" value="ARM_KNTC1_3rd"/>
    <property type="match status" value="1"/>
</dbReference>
<dbReference type="PANTHER" id="PTHR15688:SF1">
    <property type="entry name" value="KINETOCHORE-ASSOCIATED PROTEIN 1"/>
    <property type="match status" value="1"/>
</dbReference>
<gene>
    <name evidence="6" type="ORF">CINCED_3A000948</name>
</gene>
<dbReference type="GO" id="GO:0005828">
    <property type="term" value="C:kinetochore microtubule"/>
    <property type="evidence" value="ECO:0007669"/>
    <property type="project" value="TreeGrafter"/>
</dbReference>
<dbReference type="GO" id="GO:1990423">
    <property type="term" value="C:RZZ complex"/>
    <property type="evidence" value="ECO:0007669"/>
    <property type="project" value="TreeGrafter"/>
</dbReference>
<evidence type="ECO:0000259" key="3">
    <source>
        <dbReference type="Pfam" id="PF24515"/>
    </source>
</evidence>
<reference evidence="6 7" key="1">
    <citation type="submission" date="2019-08" db="EMBL/GenBank/DDBJ databases">
        <authorList>
            <person name="Alioto T."/>
            <person name="Alioto T."/>
            <person name="Gomez Garrido J."/>
        </authorList>
    </citation>
    <scope>NUCLEOTIDE SEQUENCE [LARGE SCALE GENOMIC DNA]</scope>
</reference>
<protein>
    <submittedName>
        <fullName evidence="6">WD40/YVTN repeat-like-containing domain,RZZ complex, subunit KNTC1/ROD, C-terminal,WD40-repeat</fullName>
    </submittedName>
</protein>
<evidence type="ECO:0000313" key="7">
    <source>
        <dbReference type="Proteomes" id="UP000325440"/>
    </source>
</evidence>
<evidence type="ECO:0000259" key="4">
    <source>
        <dbReference type="Pfam" id="PF24516"/>
    </source>
</evidence>